<protein>
    <recommendedName>
        <fullName evidence="2">CxC5 like cysteine cluster associated with KDZ domain-containing protein</fullName>
    </recommendedName>
</protein>
<feature type="domain" description="CxC5 like cysteine cluster associated with KDZ" evidence="2">
    <location>
        <begin position="44"/>
        <end position="158"/>
    </location>
</feature>
<reference evidence="3 4" key="1">
    <citation type="journal article" date="2018" name="Evol. Lett.">
        <title>Horizontal gene cluster transfer increased hallucinogenic mushroom diversity.</title>
        <authorList>
            <person name="Reynolds H.T."/>
            <person name="Vijayakumar V."/>
            <person name="Gluck-Thaler E."/>
            <person name="Korotkin H.B."/>
            <person name="Matheny P.B."/>
            <person name="Slot J.C."/>
        </authorList>
    </citation>
    <scope>NUCLEOTIDE SEQUENCE [LARGE SCALE GENOMIC DNA]</scope>
    <source>
        <strain evidence="3 4">SRW20</strain>
    </source>
</reference>
<dbReference type="Proteomes" id="UP000284706">
    <property type="component" value="Unassembled WGS sequence"/>
</dbReference>
<dbReference type="OrthoDB" id="2964775at2759"/>
<feature type="signal peptide" evidence="1">
    <location>
        <begin position="1"/>
        <end position="15"/>
    </location>
</feature>
<dbReference type="EMBL" id="NHYE01000328">
    <property type="protein sequence ID" value="PPR06411.1"/>
    <property type="molecule type" value="Genomic_DNA"/>
</dbReference>
<comment type="caution">
    <text evidence="3">The sequence shown here is derived from an EMBL/GenBank/DDBJ whole genome shotgun (WGS) entry which is preliminary data.</text>
</comment>
<dbReference type="AlphaFoldDB" id="A0A409YTS6"/>
<dbReference type="Pfam" id="PF18718">
    <property type="entry name" value="CxC5"/>
    <property type="match status" value="1"/>
</dbReference>
<proteinExistence type="predicted"/>
<evidence type="ECO:0000313" key="3">
    <source>
        <dbReference type="EMBL" id="PPR06411.1"/>
    </source>
</evidence>
<evidence type="ECO:0000256" key="1">
    <source>
        <dbReference type="SAM" id="SignalP"/>
    </source>
</evidence>
<evidence type="ECO:0000313" key="4">
    <source>
        <dbReference type="Proteomes" id="UP000284706"/>
    </source>
</evidence>
<dbReference type="InterPro" id="IPR041539">
    <property type="entry name" value="CxC5"/>
</dbReference>
<evidence type="ECO:0000259" key="2">
    <source>
        <dbReference type="Pfam" id="PF18718"/>
    </source>
</evidence>
<dbReference type="STRING" id="231916.A0A409YTS6"/>
<accession>A0A409YTS6</accession>
<name>A0A409YTS6_9AGAR</name>
<sequence length="158" mass="18165">MAKILWVALCPIAWSQDLTTDQIEAFGPRYLQFFLDHGSALGLAFYDFLPPVRTCLEPSCNAKKGTVNEGDPYARELAEALTVPVTVFTREFGPIPGLSTSFYCRQCQTHYYPNYWVSKKSSTRTYYLQPLKFIHTAQHIFIEGRIFELFTAMMLNSW</sequence>
<keyword evidence="4" id="KW-1185">Reference proteome</keyword>
<keyword evidence="1" id="KW-0732">Signal</keyword>
<organism evidence="3 4">
    <name type="scientific">Gymnopilus dilepis</name>
    <dbReference type="NCBI Taxonomy" id="231916"/>
    <lineage>
        <taxon>Eukaryota</taxon>
        <taxon>Fungi</taxon>
        <taxon>Dikarya</taxon>
        <taxon>Basidiomycota</taxon>
        <taxon>Agaricomycotina</taxon>
        <taxon>Agaricomycetes</taxon>
        <taxon>Agaricomycetidae</taxon>
        <taxon>Agaricales</taxon>
        <taxon>Agaricineae</taxon>
        <taxon>Hymenogastraceae</taxon>
        <taxon>Gymnopilus</taxon>
    </lineage>
</organism>
<dbReference type="InParanoid" id="A0A409YTS6"/>
<gene>
    <name evidence="3" type="ORF">CVT26_004858</name>
</gene>
<feature type="chain" id="PRO_5019335208" description="CxC5 like cysteine cluster associated with KDZ domain-containing protein" evidence="1">
    <location>
        <begin position="16"/>
        <end position="158"/>
    </location>
</feature>